<proteinExistence type="predicted"/>
<dbReference type="PANTHER" id="PTHR43591">
    <property type="entry name" value="METHYLTRANSFERASE"/>
    <property type="match status" value="1"/>
</dbReference>
<feature type="domain" description="Methyltransferase type 11" evidence="1">
    <location>
        <begin position="48"/>
        <end position="144"/>
    </location>
</feature>
<evidence type="ECO:0000313" key="2">
    <source>
        <dbReference type="EMBL" id="CAA9401836.1"/>
    </source>
</evidence>
<accession>A0A6J4P5Y0</accession>
<dbReference type="InterPro" id="IPR029063">
    <property type="entry name" value="SAM-dependent_MTases_sf"/>
</dbReference>
<dbReference type="Pfam" id="PF08241">
    <property type="entry name" value="Methyltransf_11"/>
    <property type="match status" value="1"/>
</dbReference>
<dbReference type="PANTHER" id="PTHR43591:SF99">
    <property type="entry name" value="OS06G0646000 PROTEIN"/>
    <property type="match status" value="1"/>
</dbReference>
<dbReference type="Gene3D" id="3.40.50.150">
    <property type="entry name" value="Vaccinia Virus protein VP39"/>
    <property type="match status" value="1"/>
</dbReference>
<dbReference type="AlphaFoldDB" id="A0A6J4P5Y0"/>
<evidence type="ECO:0000259" key="1">
    <source>
        <dbReference type="Pfam" id="PF08241"/>
    </source>
</evidence>
<dbReference type="SUPFAM" id="SSF53335">
    <property type="entry name" value="S-adenosyl-L-methionine-dependent methyltransferases"/>
    <property type="match status" value="1"/>
</dbReference>
<sequence>MAPTSRSSVWVAEEFDRRAATYDESQAHVWQADVAARLLGPQPGQLILDVATGTGLAARAVSHLAGPTATVVGIDISEQMLRVGVRQSLGLACHYVRADAQQLPFSPASFDAVLCVAAIPYLPDLPLAVADWRRVSRPSAALVFTTPAQDGLTVNRLMREAAAQHGYALPDPHATLGSESRIGTAVSPHGFTVTGVEKRTFVEPLDADPRAAFDTVIDYGFAEPLRSLSRDLRESIFLTYATAHLAAHDAGEGGQAVLFTRCRAS</sequence>
<dbReference type="InterPro" id="IPR013216">
    <property type="entry name" value="Methyltransf_11"/>
</dbReference>
<organism evidence="2">
    <name type="scientific">uncultured Propionibacteriaceae bacterium</name>
    <dbReference type="NCBI Taxonomy" id="257457"/>
    <lineage>
        <taxon>Bacteria</taxon>
        <taxon>Bacillati</taxon>
        <taxon>Actinomycetota</taxon>
        <taxon>Actinomycetes</taxon>
        <taxon>Propionibacteriales</taxon>
        <taxon>Propionibacteriaceae</taxon>
        <taxon>environmental samples</taxon>
    </lineage>
</organism>
<reference evidence="2" key="1">
    <citation type="submission" date="2020-02" db="EMBL/GenBank/DDBJ databases">
        <authorList>
            <person name="Meier V. D."/>
        </authorList>
    </citation>
    <scope>NUCLEOTIDE SEQUENCE</scope>
    <source>
        <strain evidence="2">AVDCRST_MAG75</strain>
    </source>
</reference>
<name>A0A6J4P5Y0_9ACTN</name>
<dbReference type="EMBL" id="CADCUO010000144">
    <property type="protein sequence ID" value="CAA9401836.1"/>
    <property type="molecule type" value="Genomic_DNA"/>
</dbReference>
<dbReference type="GO" id="GO:0008757">
    <property type="term" value="F:S-adenosylmethionine-dependent methyltransferase activity"/>
    <property type="evidence" value="ECO:0007669"/>
    <property type="project" value="InterPro"/>
</dbReference>
<gene>
    <name evidence="2" type="ORF">AVDCRST_MAG75-2194</name>
</gene>
<protein>
    <recommendedName>
        <fullName evidence="1">Methyltransferase type 11 domain-containing protein</fullName>
    </recommendedName>
</protein>
<dbReference type="CDD" id="cd02440">
    <property type="entry name" value="AdoMet_MTases"/>
    <property type="match status" value="1"/>
</dbReference>